<sequence>MGVEIPLPTNSAPPQGQDGSSKATPNSLANSSKTLVGSLRPLRSKGTLMPGKANNGEKVCESPPLPRHSIPLLPGHIKPKMCGPPSPEDGGQQPKFLGRMQKRNIVHLDHRLNAICPRAPPDSCGVDDKGSEKLICRRRPADKAQFHKAIDLLNSMIEADARKFDMREWVIRHAEGRGGAQLSKEQLQPVWILVGSDFVLAVDLNGSAQHRNYSDVAALQLEQFPPEGAIVFPLEGVLKTGELRLPQTSTGVKAMNVLLHGESRWGAPIGVLFMSPSDQSSIIQDICQSYLPSFLRSAYPMGVQLRGEWISTVFSSEVGEFRVAELPQKFRDGLHSSMAAQGTSGTSSLTGEGYRISDVEVVQSLEKLDSTELHGERKTNVEMGSSPSFNLKNQQQEMLSTTSQASKPPPTNPPWEGGERGPLFSGRLHTLQSVPPKGSPTTFCHGVLLLTARGPLELLPESTTSHVRIKDVKLSFLRSGVGRCMRLTQESVRFMYVPSGPVLSDNHVVDTRYAVLRLQTHK</sequence>
<protein>
    <submittedName>
        <fullName evidence="2">Uncharacterized protein</fullName>
    </submittedName>
</protein>
<evidence type="ECO:0000313" key="3">
    <source>
        <dbReference type="Proteomes" id="UP000195570"/>
    </source>
</evidence>
<feature type="region of interest" description="Disordered" evidence="1">
    <location>
        <begin position="1"/>
        <end position="95"/>
    </location>
</feature>
<dbReference type="RefSeq" id="XP_067080049.1">
    <property type="nucleotide sequence ID" value="XM_067223948.1"/>
</dbReference>
<feature type="compositionally biased region" description="Polar residues" evidence="1">
    <location>
        <begin position="8"/>
        <end position="35"/>
    </location>
</feature>
<accession>A0A1G4IAT4</accession>
<evidence type="ECO:0000256" key="1">
    <source>
        <dbReference type="SAM" id="MobiDB-lite"/>
    </source>
</evidence>
<feature type="compositionally biased region" description="Basic and acidic residues" evidence="1">
    <location>
        <begin position="367"/>
        <end position="380"/>
    </location>
</feature>
<proteinExistence type="predicted"/>
<organism evidence="2 3">
    <name type="scientific">Trypanosoma equiperdum</name>
    <dbReference type="NCBI Taxonomy" id="5694"/>
    <lineage>
        <taxon>Eukaryota</taxon>
        <taxon>Discoba</taxon>
        <taxon>Euglenozoa</taxon>
        <taxon>Kinetoplastea</taxon>
        <taxon>Metakinetoplastina</taxon>
        <taxon>Trypanosomatida</taxon>
        <taxon>Trypanosomatidae</taxon>
        <taxon>Trypanosoma</taxon>
    </lineage>
</organism>
<feature type="region of interest" description="Disordered" evidence="1">
    <location>
        <begin position="367"/>
        <end position="419"/>
    </location>
</feature>
<dbReference type="GeneID" id="92380543"/>
<dbReference type="VEuPathDB" id="TriTrypDB:TEOVI_000660900"/>
<name>A0A1G4IAT4_TRYEQ</name>
<comment type="caution">
    <text evidence="2">The sequence shown here is derived from an EMBL/GenBank/DDBJ whole genome shotgun (WGS) entry which is preliminary data.</text>
</comment>
<dbReference type="Proteomes" id="UP000195570">
    <property type="component" value="Unassembled WGS sequence"/>
</dbReference>
<dbReference type="AlphaFoldDB" id="A0A1G4IAT4"/>
<feature type="compositionally biased region" description="Polar residues" evidence="1">
    <location>
        <begin position="382"/>
        <end position="406"/>
    </location>
</feature>
<dbReference type="EMBL" id="CZPT02001124">
    <property type="protein sequence ID" value="SCU68993.1"/>
    <property type="molecule type" value="Genomic_DNA"/>
</dbReference>
<keyword evidence="3" id="KW-1185">Reference proteome</keyword>
<reference evidence="2" key="1">
    <citation type="submission" date="2016-09" db="EMBL/GenBank/DDBJ databases">
        <authorList>
            <person name="Hebert L."/>
            <person name="Moumen B."/>
        </authorList>
    </citation>
    <scope>NUCLEOTIDE SEQUENCE [LARGE SCALE GENOMIC DNA]</scope>
    <source>
        <strain evidence="2">OVI</strain>
    </source>
</reference>
<gene>
    <name evidence="2" type="ORF">TEOVI_000660900</name>
</gene>
<evidence type="ECO:0000313" key="2">
    <source>
        <dbReference type="EMBL" id="SCU68993.1"/>
    </source>
</evidence>